<dbReference type="Gene3D" id="3.50.50.60">
    <property type="entry name" value="FAD/NAD(P)-binding domain"/>
    <property type="match status" value="1"/>
</dbReference>
<dbReference type="UniPathway" id="UPA00251">
    <property type="reaction ID" value="UER00324"/>
</dbReference>
<dbReference type="SUPFAM" id="SSF51905">
    <property type="entry name" value="FAD/NAD(P)-binding domain"/>
    <property type="match status" value="1"/>
</dbReference>
<keyword evidence="17" id="KW-1185">Reference proteome</keyword>
<dbReference type="PANTHER" id="PTHR42923">
    <property type="entry name" value="PROTOPORPHYRINOGEN OXIDASE"/>
    <property type="match status" value="1"/>
</dbReference>
<dbReference type="GO" id="GO:0005743">
    <property type="term" value="C:mitochondrial inner membrane"/>
    <property type="evidence" value="ECO:0007669"/>
    <property type="project" value="UniProtKB-SubCell"/>
</dbReference>
<comment type="function">
    <text evidence="1 11">Catalyzes the 6-electron oxidation of protoporphyrinogen-IX to form protoporphyrin-IX.</text>
</comment>
<name>A0A8H3MZE5_9EURO</name>
<dbReference type="Proteomes" id="UP000465221">
    <property type="component" value="Unassembled WGS sequence"/>
</dbReference>
<dbReference type="AlphaFoldDB" id="A0A8H3MZE5"/>
<evidence type="ECO:0000259" key="12">
    <source>
        <dbReference type="Pfam" id="PF01593"/>
    </source>
</evidence>
<evidence type="ECO:0000256" key="11">
    <source>
        <dbReference type="RuleBase" id="RU367069"/>
    </source>
</evidence>
<reference evidence="14 17" key="3">
    <citation type="submission" date="2020-01" db="EMBL/GenBank/DDBJ databases">
        <title>Draft genome sequence of Aspergillus udagawae IFM 53868.</title>
        <authorList>
            <person name="Takahashi H."/>
            <person name="Yaguchi T."/>
        </authorList>
    </citation>
    <scope>NUCLEOTIDE SEQUENCE [LARGE SCALE GENOMIC DNA]</scope>
    <source>
        <strain evidence="14 17">IFM 53868</strain>
    </source>
</reference>
<comment type="cofactor">
    <cofactor evidence="11">
        <name>FAD</name>
        <dbReference type="ChEBI" id="CHEBI:57692"/>
    </cofactor>
    <text evidence="11">Binds 1 FAD per subunit.</text>
</comment>
<comment type="pathway">
    <text evidence="2 11">Porphyrin-containing compound metabolism; protoporphyrin-IX biosynthesis; protoporphyrin-IX from protoporphyrinogen-IX: step 1/1.</text>
</comment>
<evidence type="ECO:0000313" key="14">
    <source>
        <dbReference type="EMBL" id="GFF71901.1"/>
    </source>
</evidence>
<sequence length="604" mass="67151">MRLPCAPSRALRAVRTPLAFARNGQKHSLHTGGTYNAAVIGGGITGLATAFRLSQDPKCTKITLYEKEQRVGGWMISQTVPVGDNDGKVVFEYGPRTLRAATPACLPLLDLLVELDLLEDVLITSRSSPAAQNRYIYYPDHLVRMPGRDPSRSQFSNLYSNLQTFLTEPVFDKLVRSVLTEPLKLPPEHKSIDSDESVREFISRRFAPEVADNIVSAVYHGIYAGDIDRLSAQTLLGTYRDLEHDDRGVLAGLLHAATNDITYNLMDDWLALHSLAATKQKSYWSSLKTLVRDASVITLKNGVQQLTDALAAALRKSRKVDLLTGTEVNAISTNPVNSDLTIHFGEKKSNTHNRVIATNPAPNLAQQLAKPTRSGQKLPQNSIRQLQEHNYAVSVMVVNLLYENPNLLPVNGFGYLIPRSVPFEQNPEMALGVIFGSDSSVGQDTAPCTKLTVMLGGHYWDGWKKTDYPDGETAIRMCQTLLQRHLGITDQPLQAAVKLQHQAIPQYTVGHLSRMRDLSQTVRQDFNNRLTLAGNWYNGVGVTDCVRQAYMAASYGVGALKLDAPSSDVPWIKYRWQDWELEGGIPTSPVRMTETFRSERNYFF</sequence>
<gene>
    <name evidence="15" type="ORF">Aud_004659</name>
    <name evidence="13" type="ORF">IFM46972_00398</name>
    <name evidence="14" type="ORF">IFM53868_00679</name>
</gene>
<keyword evidence="7 11" id="KW-0560">Oxidoreductase</keyword>
<evidence type="ECO:0000256" key="8">
    <source>
        <dbReference type="ARBA" id="ARBA00023133"/>
    </source>
</evidence>
<accession>A0A8H3MZE5</accession>
<keyword evidence="8 11" id="KW-0350">Heme biosynthesis</keyword>
<dbReference type="PANTHER" id="PTHR42923:SF3">
    <property type="entry name" value="PROTOPORPHYRINOGEN OXIDASE"/>
    <property type="match status" value="1"/>
</dbReference>
<dbReference type="InterPro" id="IPR036188">
    <property type="entry name" value="FAD/NAD-bd_sf"/>
</dbReference>
<dbReference type="RefSeq" id="XP_043145531.1">
    <property type="nucleotide sequence ID" value="XM_043289596.1"/>
</dbReference>
<dbReference type="NCBIfam" id="TIGR00562">
    <property type="entry name" value="proto_IX_ox"/>
    <property type="match status" value="1"/>
</dbReference>
<evidence type="ECO:0000256" key="2">
    <source>
        <dbReference type="ARBA" id="ARBA00005073"/>
    </source>
</evidence>
<evidence type="ECO:0000256" key="1">
    <source>
        <dbReference type="ARBA" id="ARBA00002600"/>
    </source>
</evidence>
<keyword evidence="9 11" id="KW-0627">Porphyrin biosynthesis</keyword>
<comment type="catalytic activity">
    <reaction evidence="10 11">
        <text>protoporphyrinogen IX + 3 O2 = protoporphyrin IX + 3 H2O2</text>
        <dbReference type="Rhea" id="RHEA:25576"/>
        <dbReference type="ChEBI" id="CHEBI:15379"/>
        <dbReference type="ChEBI" id="CHEBI:16240"/>
        <dbReference type="ChEBI" id="CHEBI:57306"/>
        <dbReference type="ChEBI" id="CHEBI:57307"/>
        <dbReference type="EC" id="1.3.3.4"/>
    </reaction>
</comment>
<evidence type="ECO:0000256" key="9">
    <source>
        <dbReference type="ARBA" id="ARBA00023244"/>
    </source>
</evidence>
<keyword evidence="5 11" id="KW-0285">Flavoprotein</keyword>
<evidence type="ECO:0000313" key="13">
    <source>
        <dbReference type="EMBL" id="GFF22649.1"/>
    </source>
</evidence>
<dbReference type="Proteomes" id="UP000465266">
    <property type="component" value="Unassembled WGS sequence"/>
</dbReference>
<dbReference type="GO" id="GO:0006782">
    <property type="term" value="P:protoporphyrinogen IX biosynthetic process"/>
    <property type="evidence" value="ECO:0007669"/>
    <property type="project" value="UniProtKB-UniRule"/>
</dbReference>
<dbReference type="SUPFAM" id="SSF54373">
    <property type="entry name" value="FAD-linked reductases, C-terminal domain"/>
    <property type="match status" value="1"/>
</dbReference>
<reference evidence="15" key="1">
    <citation type="journal article" date="2015" name="Genome Announc.">
        <title>Draft Genome Sequence of the Pathogenic Filamentous Fungus Aspergillus udagawae Strain IFM 46973T.</title>
        <authorList>
            <person name="Kusuya Y."/>
            <person name="Takahashi-Nakaguchi A."/>
            <person name="Takahashi H."/>
            <person name="Yaguchi T."/>
        </authorList>
    </citation>
    <scope>NUCLEOTIDE SEQUENCE</scope>
    <source>
        <strain evidence="15">IFM 46973</strain>
    </source>
</reference>
<dbReference type="GeneID" id="66992135"/>
<dbReference type="FunFam" id="3.50.50.60:FF:000193">
    <property type="entry name" value="Protoporphyrinogen oxidase"/>
    <property type="match status" value="1"/>
</dbReference>
<comment type="subcellular location">
    <subcellularLocation>
        <location evidence="11">Mitochondrion inner membrane</location>
    </subcellularLocation>
</comment>
<dbReference type="Proteomes" id="UP000036893">
    <property type="component" value="Unassembled WGS sequence"/>
</dbReference>
<evidence type="ECO:0000256" key="5">
    <source>
        <dbReference type="ARBA" id="ARBA00022630"/>
    </source>
</evidence>
<evidence type="ECO:0000256" key="4">
    <source>
        <dbReference type="ARBA" id="ARBA00012867"/>
    </source>
</evidence>
<dbReference type="InterPro" id="IPR002937">
    <property type="entry name" value="Amino_oxidase"/>
</dbReference>
<comment type="similarity">
    <text evidence="3 11">Belongs to the protoporphyrinogen/coproporphyrinogen oxidase family. Protoporphyrinogen oxidase subfamily.</text>
</comment>
<feature type="domain" description="Amine oxidase" evidence="12">
    <location>
        <begin position="44"/>
        <end position="553"/>
    </location>
</feature>
<comment type="caution">
    <text evidence="13">The sequence shown here is derived from an EMBL/GenBank/DDBJ whole genome shotgun (WGS) entry which is preliminary data.</text>
</comment>
<evidence type="ECO:0000256" key="3">
    <source>
        <dbReference type="ARBA" id="ARBA00010551"/>
    </source>
</evidence>
<organism evidence="13 16">
    <name type="scientific">Aspergillus udagawae</name>
    <dbReference type="NCBI Taxonomy" id="91492"/>
    <lineage>
        <taxon>Eukaryota</taxon>
        <taxon>Fungi</taxon>
        <taxon>Dikarya</taxon>
        <taxon>Ascomycota</taxon>
        <taxon>Pezizomycotina</taxon>
        <taxon>Eurotiomycetes</taxon>
        <taxon>Eurotiomycetidae</taxon>
        <taxon>Eurotiales</taxon>
        <taxon>Aspergillaceae</taxon>
        <taxon>Aspergillus</taxon>
        <taxon>Aspergillus subgen. Fumigati</taxon>
    </lineage>
</organism>
<reference evidence="15" key="4">
    <citation type="submission" date="2021-01" db="EMBL/GenBank/DDBJ databases">
        <title>Pan-genome distribution and transcriptional activeness of fungal secondary metabolism genes in Aspergillus section Fumigati.</title>
        <authorList>
            <person name="Takahashi H."/>
            <person name="Umemura M."/>
            <person name="Ninomiya A."/>
            <person name="Kusuya Y."/>
            <person name="Urayama S."/>
            <person name="Shimizu M."/>
            <person name="Watanabe A."/>
            <person name="Kamei K."/>
            <person name="Yaguchi T."/>
            <person name="Hagiwara D."/>
        </authorList>
    </citation>
    <scope>NUCLEOTIDE SEQUENCE</scope>
    <source>
        <strain evidence="15">IFM 46973</strain>
    </source>
</reference>
<dbReference type="Pfam" id="PF01593">
    <property type="entry name" value="Amino_oxidase"/>
    <property type="match status" value="1"/>
</dbReference>
<evidence type="ECO:0000256" key="7">
    <source>
        <dbReference type="ARBA" id="ARBA00023002"/>
    </source>
</evidence>
<proteinExistence type="inferred from homology"/>
<dbReference type="GO" id="GO:0004729">
    <property type="term" value="F:oxygen-dependent protoporphyrinogen oxidase activity"/>
    <property type="evidence" value="ECO:0007669"/>
    <property type="project" value="UniProtKB-UniRule"/>
</dbReference>
<evidence type="ECO:0000256" key="10">
    <source>
        <dbReference type="ARBA" id="ARBA00047554"/>
    </source>
</evidence>
<dbReference type="InterPro" id="IPR004572">
    <property type="entry name" value="Protoporphyrinogen_oxidase"/>
</dbReference>
<evidence type="ECO:0000313" key="16">
    <source>
        <dbReference type="Proteomes" id="UP000465221"/>
    </source>
</evidence>
<dbReference type="OrthoDB" id="438553at2759"/>
<dbReference type="InterPro" id="IPR050464">
    <property type="entry name" value="Zeta_carotene_desat/Oxidored"/>
</dbReference>
<dbReference type="EMBL" id="BLKG01000004">
    <property type="protein sequence ID" value="GFF71901.1"/>
    <property type="molecule type" value="Genomic_DNA"/>
</dbReference>
<evidence type="ECO:0000256" key="6">
    <source>
        <dbReference type="ARBA" id="ARBA00022827"/>
    </source>
</evidence>
<dbReference type="EC" id="1.3.3.4" evidence="4 11"/>
<evidence type="ECO:0000313" key="17">
    <source>
        <dbReference type="Proteomes" id="UP000465266"/>
    </source>
</evidence>
<reference evidence="13 16" key="2">
    <citation type="submission" date="2020-01" db="EMBL/GenBank/DDBJ databases">
        <title>Draft genome sequence of Aspergillus udagawae IFM 46972.</title>
        <authorList>
            <person name="Takahashi H."/>
            <person name="Yaguchi T."/>
        </authorList>
    </citation>
    <scope>NUCLEOTIDE SEQUENCE [LARGE SCALE GENOMIC DNA]</scope>
    <source>
        <strain evidence="13 16">IFM 46972</strain>
    </source>
</reference>
<evidence type="ECO:0000313" key="15">
    <source>
        <dbReference type="EMBL" id="GIC88265.1"/>
    </source>
</evidence>
<protein>
    <recommendedName>
        <fullName evidence="4 11">Protoporphyrinogen oxidase</fullName>
        <ecNumber evidence="4 11">1.3.3.4</ecNumber>
    </recommendedName>
</protein>
<keyword evidence="6 11" id="KW-0274">FAD</keyword>
<dbReference type="EMBL" id="BBXM02000003">
    <property type="protein sequence ID" value="GIC88265.1"/>
    <property type="molecule type" value="Genomic_DNA"/>
</dbReference>
<dbReference type="EMBL" id="BLKC01000002">
    <property type="protein sequence ID" value="GFF22649.1"/>
    <property type="molecule type" value="Genomic_DNA"/>
</dbReference>